<comment type="caution">
    <text evidence="2">The sequence shown here is derived from an EMBL/GenBank/DDBJ whole genome shotgun (WGS) entry which is preliminary data.</text>
</comment>
<sequence>MPELPEVENARTVLAEAVGRTITAVDETKSQPTLTG</sequence>
<dbReference type="InterPro" id="IPR035937">
    <property type="entry name" value="FPG_N"/>
</dbReference>
<dbReference type="EMBL" id="JBEDNP010000004">
    <property type="protein sequence ID" value="MEQ3538776.1"/>
    <property type="molecule type" value="Genomic_DNA"/>
</dbReference>
<organism evidence="2 3">
    <name type="scientific">Pseudonocardia tropica</name>
    <dbReference type="NCBI Taxonomy" id="681289"/>
    <lineage>
        <taxon>Bacteria</taxon>
        <taxon>Bacillati</taxon>
        <taxon>Actinomycetota</taxon>
        <taxon>Actinomycetes</taxon>
        <taxon>Pseudonocardiales</taxon>
        <taxon>Pseudonocardiaceae</taxon>
        <taxon>Pseudonocardia</taxon>
    </lineage>
</organism>
<evidence type="ECO:0000313" key="2">
    <source>
        <dbReference type="EMBL" id="MEQ3538776.1"/>
    </source>
</evidence>
<name>A0ABV1JS52_9PSEU</name>
<dbReference type="Pfam" id="PF01149">
    <property type="entry name" value="Fapy_DNA_glyco"/>
    <property type="match status" value="1"/>
</dbReference>
<evidence type="ECO:0000259" key="1">
    <source>
        <dbReference type="Pfam" id="PF01149"/>
    </source>
</evidence>
<dbReference type="RefSeq" id="WP_345652744.1">
    <property type="nucleotide sequence ID" value="NZ_BAABLY010000082.1"/>
</dbReference>
<keyword evidence="3" id="KW-1185">Reference proteome</keyword>
<gene>
    <name evidence="2" type="ORF">WHI96_08080</name>
</gene>
<dbReference type="Gene3D" id="3.20.190.10">
    <property type="entry name" value="MutM-like, N-terminal"/>
    <property type="match status" value="1"/>
</dbReference>
<proteinExistence type="predicted"/>
<dbReference type="InterPro" id="IPR012319">
    <property type="entry name" value="FPG_cat"/>
</dbReference>
<reference evidence="2 3" key="1">
    <citation type="submission" date="2024-03" db="EMBL/GenBank/DDBJ databases">
        <title>Draft genome sequence of Pseudonocardia tropica JCM 19149.</title>
        <authorList>
            <person name="Butdee W."/>
            <person name="Duangmal K."/>
        </authorList>
    </citation>
    <scope>NUCLEOTIDE SEQUENCE [LARGE SCALE GENOMIC DNA]</scope>
    <source>
        <strain evidence="2 3">JCM 19149</strain>
    </source>
</reference>
<feature type="domain" description="Formamidopyrimidine-DNA glycosylase catalytic" evidence="1">
    <location>
        <begin position="1"/>
        <end position="29"/>
    </location>
</feature>
<evidence type="ECO:0000313" key="3">
    <source>
        <dbReference type="Proteomes" id="UP001464923"/>
    </source>
</evidence>
<dbReference type="Proteomes" id="UP001464923">
    <property type="component" value="Unassembled WGS sequence"/>
</dbReference>
<protein>
    <submittedName>
        <fullName evidence="2">DNA-formamidopyrimidine glycosylase family protein</fullName>
    </submittedName>
</protein>
<accession>A0ABV1JS52</accession>